<dbReference type="AlphaFoldDB" id="A0A395IPQ5"/>
<evidence type="ECO:0000313" key="1">
    <source>
        <dbReference type="EMBL" id="RAL62267.1"/>
    </source>
</evidence>
<dbReference type="GO" id="GO:0016567">
    <property type="term" value="P:protein ubiquitination"/>
    <property type="evidence" value="ECO:0007669"/>
    <property type="project" value="TreeGrafter"/>
</dbReference>
<dbReference type="InterPro" id="IPR036987">
    <property type="entry name" value="SRA-YDG_sf"/>
</dbReference>
<dbReference type="OrthoDB" id="3244603at2759"/>
<dbReference type="GO" id="GO:0044027">
    <property type="term" value="P:negative regulation of gene expression via chromosomal CpG island methylation"/>
    <property type="evidence" value="ECO:0007669"/>
    <property type="project" value="TreeGrafter"/>
</dbReference>
<dbReference type="InterPro" id="IPR015947">
    <property type="entry name" value="PUA-like_sf"/>
</dbReference>
<name>A0A395IPQ5_9HELO</name>
<keyword evidence="2" id="KW-1185">Reference proteome</keyword>
<sequence>MDSQIIGSPFPKSYNGERQIETLVYVRNSKVKSITICRHCKAFHMSYEECGEIPIKMNEIISDYPEPLLLKLPPIDPLPPLPSLGVLSPIPIYLNDIPDNNANGLMTVTQSMGLDGSDGTAGRDGRNFALSRLATSGNKPALVTPLSPLHQFVTSPFNSMPLSPAFSDSSGPSVLFGIWKISELSKPPPEDGDDYRLDKSDFIRQQLRKPVFPLHEIQTLESLIDDLIGEGSSLEFEVVAQARLDKIVEEILQHHKKLREQWIETFGERYHTMDEERLKFMKEAGCLRDLELQKTGEVSKRDGPMWTIKKAKTFSEKEANENFSPGAWFLNTHCAVRDGIVPDAKDGFTWGVNGKPVAFSMLSGFEIKGIGRRHWVHIIESRVYAYHAVRLTCVGSVIRLLRGHKLKSERAPRLGVRYDGLYKIESWGQVLLKLSAGPDIYRNTLTIVELPRQNTIEELAIIPTPWQMDNFMIYNRMIESYIKTNEGEASYKEYRASEAKKEMARKAFIEKLKAYDQPAHKLLDDTTHRLENAFPLPLSIEPYPYPYPTPIKAQD</sequence>
<dbReference type="SUPFAM" id="SSF88697">
    <property type="entry name" value="PUA domain-like"/>
    <property type="match status" value="1"/>
</dbReference>
<evidence type="ECO:0000313" key="2">
    <source>
        <dbReference type="Proteomes" id="UP000249056"/>
    </source>
</evidence>
<gene>
    <name evidence="1" type="ORF">DID88_004834</name>
</gene>
<organism evidence="1 2">
    <name type="scientific">Monilinia fructigena</name>
    <dbReference type="NCBI Taxonomy" id="38457"/>
    <lineage>
        <taxon>Eukaryota</taxon>
        <taxon>Fungi</taxon>
        <taxon>Dikarya</taxon>
        <taxon>Ascomycota</taxon>
        <taxon>Pezizomycotina</taxon>
        <taxon>Leotiomycetes</taxon>
        <taxon>Helotiales</taxon>
        <taxon>Sclerotiniaceae</taxon>
        <taxon>Monilinia</taxon>
    </lineage>
</organism>
<dbReference type="InterPro" id="IPR045134">
    <property type="entry name" value="UHRF1/2-like"/>
</dbReference>
<comment type="caution">
    <text evidence="1">The sequence shown here is derived from an EMBL/GenBank/DDBJ whole genome shotgun (WGS) entry which is preliminary data.</text>
</comment>
<dbReference type="Proteomes" id="UP000249056">
    <property type="component" value="Unassembled WGS sequence"/>
</dbReference>
<protein>
    <recommendedName>
        <fullName evidence="3">YDG domain-containing protein</fullName>
    </recommendedName>
</protein>
<dbReference type="PANTHER" id="PTHR14140:SF27">
    <property type="entry name" value="OS04G0289800 PROTEIN"/>
    <property type="match status" value="1"/>
</dbReference>
<dbReference type="PANTHER" id="PTHR14140">
    <property type="entry name" value="E3 UBIQUITIN-PROTEIN LIGASE UHRF-RELATED"/>
    <property type="match status" value="1"/>
</dbReference>
<proteinExistence type="predicted"/>
<dbReference type="Gene3D" id="2.30.280.10">
    <property type="entry name" value="SRA-YDG"/>
    <property type="match status" value="1"/>
</dbReference>
<dbReference type="EMBL" id="QKRW01000025">
    <property type="protein sequence ID" value="RAL62267.1"/>
    <property type="molecule type" value="Genomic_DNA"/>
</dbReference>
<accession>A0A395IPQ5</accession>
<dbReference type="GO" id="GO:0061630">
    <property type="term" value="F:ubiquitin protein ligase activity"/>
    <property type="evidence" value="ECO:0007669"/>
    <property type="project" value="TreeGrafter"/>
</dbReference>
<reference evidence="1 2" key="1">
    <citation type="submission" date="2018-06" db="EMBL/GenBank/DDBJ databases">
        <title>Genome Sequence of the Brown Rot Fungal Pathogen Monilinia fructigena.</title>
        <authorList>
            <person name="Landi L."/>
            <person name="De Miccolis Angelini R.M."/>
            <person name="Pollastro S."/>
            <person name="Abate D."/>
            <person name="Faretra F."/>
            <person name="Romanazzi G."/>
        </authorList>
    </citation>
    <scope>NUCLEOTIDE SEQUENCE [LARGE SCALE GENOMIC DNA]</scope>
    <source>
        <strain evidence="1 2">Mfrg269</strain>
    </source>
</reference>
<evidence type="ECO:0008006" key="3">
    <source>
        <dbReference type="Google" id="ProtNLM"/>
    </source>
</evidence>